<evidence type="ECO:0000256" key="1">
    <source>
        <dbReference type="ARBA" id="ARBA00023015"/>
    </source>
</evidence>
<dbReference type="CDD" id="cd06529">
    <property type="entry name" value="S24_LexA-like"/>
    <property type="match status" value="1"/>
</dbReference>
<dbReference type="PANTHER" id="PTHR40661">
    <property type="match status" value="1"/>
</dbReference>
<sequence length="222" mass="24197">MDKGENERERLLELAQGAGVSLTALSDMIGRNPSYLQQFIRKGSPRKLEEQDRRTLASFFGVDEAELGGLAAPVQEKSYAKPRAAPSRPDWVEVPRLDIGASAGPGTTPLSEMPFDAFRFSRRWLSEQGLAGAQLSAITVEGDSMEPLLRDGDEILVDRTARPFRDGVHVVRLGDTLMVKRVASTGAGRLALLSQNLAYPPVEVAAEDVEIIGRVVWKGGRI</sequence>
<dbReference type="RefSeq" id="WP_354144301.1">
    <property type="nucleotide sequence ID" value="NZ_JAZDQV010000004.1"/>
</dbReference>
<evidence type="ECO:0000259" key="4">
    <source>
        <dbReference type="Pfam" id="PF00717"/>
    </source>
</evidence>
<dbReference type="PANTHER" id="PTHR40661:SF3">
    <property type="entry name" value="FELS-1 PROPHAGE TRANSCRIPTIONAL REGULATOR"/>
    <property type="match status" value="1"/>
</dbReference>
<dbReference type="Proteomes" id="UP001343492">
    <property type="component" value="Unassembled WGS sequence"/>
</dbReference>
<keyword evidence="2" id="KW-0238">DNA-binding</keyword>
<evidence type="ECO:0000256" key="3">
    <source>
        <dbReference type="ARBA" id="ARBA00023163"/>
    </source>
</evidence>
<dbReference type="InterPro" id="IPR039418">
    <property type="entry name" value="LexA-like"/>
</dbReference>
<keyword evidence="3" id="KW-0804">Transcription</keyword>
<protein>
    <submittedName>
        <fullName evidence="5">S24 family peptidase</fullName>
    </submittedName>
</protein>
<dbReference type="SUPFAM" id="SSF51306">
    <property type="entry name" value="LexA/Signal peptidase"/>
    <property type="match status" value="1"/>
</dbReference>
<reference evidence="5 6" key="1">
    <citation type="submission" date="2024-01" db="EMBL/GenBank/DDBJ databases">
        <title>The genome sequence of Erythrobacteraceae sp. strain 1XM1-14.</title>
        <authorList>
            <person name="Liu Y."/>
        </authorList>
    </citation>
    <scope>NUCLEOTIDE SEQUENCE [LARGE SCALE GENOMIC DNA]</scope>
    <source>
        <strain evidence="5 6">1XM1-14</strain>
    </source>
</reference>
<dbReference type="CDD" id="cd00093">
    <property type="entry name" value="HTH_XRE"/>
    <property type="match status" value="1"/>
</dbReference>
<evidence type="ECO:0000256" key="2">
    <source>
        <dbReference type="ARBA" id="ARBA00023125"/>
    </source>
</evidence>
<dbReference type="Pfam" id="PF00717">
    <property type="entry name" value="Peptidase_S24"/>
    <property type="match status" value="1"/>
</dbReference>
<dbReference type="InterPro" id="IPR036286">
    <property type="entry name" value="LexA/Signal_pep-like_sf"/>
</dbReference>
<keyword evidence="1" id="KW-0805">Transcription regulation</keyword>
<organism evidence="5 6">
    <name type="scientific">Altererythrobacter litoralis</name>
    <dbReference type="NCBI Taxonomy" id="3113904"/>
    <lineage>
        <taxon>Bacteria</taxon>
        <taxon>Pseudomonadati</taxon>
        <taxon>Pseudomonadota</taxon>
        <taxon>Alphaproteobacteria</taxon>
        <taxon>Sphingomonadales</taxon>
        <taxon>Erythrobacteraceae</taxon>
        <taxon>Altererythrobacter</taxon>
    </lineage>
</organism>
<dbReference type="EMBL" id="JAZDQV010000004">
    <property type="protein sequence ID" value="MEE1877192.1"/>
    <property type="molecule type" value="Genomic_DNA"/>
</dbReference>
<evidence type="ECO:0000313" key="5">
    <source>
        <dbReference type="EMBL" id="MEE1877192.1"/>
    </source>
</evidence>
<dbReference type="Gene3D" id="2.10.109.10">
    <property type="entry name" value="Umud Fragment, subunit A"/>
    <property type="match status" value="1"/>
</dbReference>
<comment type="caution">
    <text evidence="5">The sequence shown here is derived from an EMBL/GenBank/DDBJ whole genome shotgun (WGS) entry which is preliminary data.</text>
</comment>
<accession>A0ABU7GDL8</accession>
<gene>
    <name evidence="5" type="ORF">VRS74_05780</name>
</gene>
<dbReference type="InterPro" id="IPR001387">
    <property type="entry name" value="Cro/C1-type_HTH"/>
</dbReference>
<dbReference type="InterPro" id="IPR015927">
    <property type="entry name" value="Peptidase_S24_S26A/B/C"/>
</dbReference>
<proteinExistence type="predicted"/>
<name>A0ABU7GDL8_9SPHN</name>
<evidence type="ECO:0000313" key="6">
    <source>
        <dbReference type="Proteomes" id="UP001343492"/>
    </source>
</evidence>
<feature type="domain" description="Peptidase S24/S26A/S26B/S26C" evidence="4">
    <location>
        <begin position="102"/>
        <end position="216"/>
    </location>
</feature>
<keyword evidence="6" id="KW-1185">Reference proteome</keyword>